<dbReference type="InterPro" id="IPR023267">
    <property type="entry name" value="RCMT"/>
</dbReference>
<evidence type="ECO:0000259" key="6">
    <source>
        <dbReference type="PROSITE" id="PS51686"/>
    </source>
</evidence>
<keyword evidence="2 5" id="KW-0808">Transferase</keyword>
<dbReference type="HAMAP" id="MF_02237">
    <property type="entry name" value="NSUN6"/>
    <property type="match status" value="1"/>
</dbReference>
<dbReference type="InterPro" id="IPR001678">
    <property type="entry name" value="MeTrfase_RsmB-F_NOP2_dom"/>
</dbReference>
<dbReference type="Pfam" id="PF01189">
    <property type="entry name" value="Methyltr_RsmB-F"/>
    <property type="match status" value="1"/>
</dbReference>
<dbReference type="CDD" id="cd07953">
    <property type="entry name" value="PUA"/>
    <property type="match status" value="1"/>
</dbReference>
<dbReference type="Gene3D" id="3.40.50.150">
    <property type="entry name" value="Vaccinia Virus protein VP39"/>
    <property type="match status" value="1"/>
</dbReference>
<keyword evidence="4 5" id="KW-0694">RNA-binding</keyword>
<gene>
    <name evidence="7" type="ORF">HA72_1617</name>
</gene>
<dbReference type="GO" id="GO:0006400">
    <property type="term" value="P:tRNA modification"/>
    <property type="evidence" value="ECO:0007669"/>
    <property type="project" value="UniProtKB-UniRule"/>
</dbReference>
<name>A0A088E605_9CREN</name>
<evidence type="ECO:0000256" key="5">
    <source>
        <dbReference type="HAMAP-Rule" id="MF_02237"/>
    </source>
</evidence>
<comment type="function">
    <text evidence="5">S-adenosyl-L-methionine-dependent methyltransferase that specifically methylates the C5 position of cytosine 72 in several tRNAs.</text>
</comment>
<proteinExistence type="inferred from homology"/>
<dbReference type="EMBL" id="CP008822">
    <property type="protein sequence ID" value="AIM27756.1"/>
    <property type="molecule type" value="Genomic_DNA"/>
</dbReference>
<accession>A0A088E605</accession>
<dbReference type="InterPro" id="IPR036974">
    <property type="entry name" value="PUA_sf"/>
</dbReference>
<evidence type="ECO:0000256" key="1">
    <source>
        <dbReference type="ARBA" id="ARBA00022603"/>
    </source>
</evidence>
<dbReference type="PANTHER" id="PTHR22807">
    <property type="entry name" value="NOP2 YEAST -RELATED NOL1/NOP2/FMU SUN DOMAIN-CONTAINING"/>
    <property type="match status" value="1"/>
</dbReference>
<feature type="binding site" evidence="5">
    <location>
        <position position="281"/>
    </location>
    <ligand>
        <name>S-adenosyl-L-methionine</name>
        <dbReference type="ChEBI" id="CHEBI:59789"/>
    </ligand>
</feature>
<dbReference type="PROSITE" id="PS51686">
    <property type="entry name" value="SAM_MT_RSMB_NOP"/>
    <property type="match status" value="1"/>
</dbReference>
<keyword evidence="3 5" id="KW-0949">S-adenosyl-L-methionine</keyword>
<dbReference type="PANTHER" id="PTHR22807:SF34">
    <property type="entry name" value="TRNA (CYTOSINE(72)-C(5))-METHYLTRANSFERASE NSUN6"/>
    <property type="match status" value="1"/>
</dbReference>
<evidence type="ECO:0000313" key="8">
    <source>
        <dbReference type="Proteomes" id="UP000029084"/>
    </source>
</evidence>
<dbReference type="PROSITE" id="PS50890">
    <property type="entry name" value="PUA"/>
    <property type="match status" value="1"/>
</dbReference>
<feature type="active site" description="Nucleophile" evidence="5">
    <location>
        <position position="304"/>
    </location>
</feature>
<sequence>MNGPELIYDEFVMEELRRVYGSSLNEYLEYLGRPNPRLYIRLNTLRKQELKEELHEFKQDEDFEEAYFVEVRGPNFLEMRDTKVVVDKKTAESAMLGSNVYKPGIKRIEGNGSRVSVVSETGNHVANGILRRDNMIVEVTESLYSSIKVAELDVVKRGLAISQGKASMYVAKLLDPRPDEIIVDMNAYPGGKLTHVYQLQPKAKIMGFDHTRKKIDKLRNILDTLKMKMDVYVADSRYLYEDLGIRNVDKVMIDPPCSALGVRPKIFDRKTKEDIQNFSSYQKQFLNSAYKILKPGGTVIYSTCTTTLAENEEVITDPRFEIEFMIRFHPNVHQMTGFFIAKLIKR</sequence>
<comment type="similarity">
    <text evidence="5">Belongs to the class I-like SAM-binding methyltransferase superfamily. RsmB/NOP family.</text>
</comment>
<comment type="catalytic activity">
    <reaction evidence="5">
        <text>cytidine(72) in tRNA + S-adenosyl-L-methionine = 5-methylcytidine(72) in tRNA + S-adenosyl-L-homocysteine + H(+)</text>
        <dbReference type="Rhea" id="RHEA:61988"/>
        <dbReference type="Rhea" id="RHEA-COMP:15996"/>
        <dbReference type="Rhea" id="RHEA-COMP:15997"/>
        <dbReference type="ChEBI" id="CHEBI:15378"/>
        <dbReference type="ChEBI" id="CHEBI:57856"/>
        <dbReference type="ChEBI" id="CHEBI:59789"/>
        <dbReference type="ChEBI" id="CHEBI:74483"/>
        <dbReference type="ChEBI" id="CHEBI:82748"/>
    </reaction>
</comment>
<protein>
    <recommendedName>
        <fullName evidence="5">tRNA (cytosine(72)-C(5))-methyltransferase</fullName>
        <shortName evidence="5">tRNA:m(5)C72 MTase</shortName>
        <ecNumber evidence="5">2.1.1.-</ecNumber>
    </recommendedName>
</protein>
<feature type="domain" description="SAM-dependent MTase RsmB/NOP-type" evidence="6">
    <location>
        <begin position="84"/>
        <end position="346"/>
    </location>
</feature>
<dbReference type="EC" id="2.1.1.-" evidence="5"/>
<comment type="caution">
    <text evidence="5">Lacks conserved residue(s) required for the propagation of feature annotation.</text>
</comment>
<evidence type="ECO:0000313" key="7">
    <source>
        <dbReference type="EMBL" id="AIM27756.1"/>
    </source>
</evidence>
<dbReference type="SUPFAM" id="SSF88697">
    <property type="entry name" value="PUA domain-like"/>
    <property type="match status" value="1"/>
</dbReference>
<dbReference type="InterPro" id="IPR029063">
    <property type="entry name" value="SAM-dependent_MTases_sf"/>
</dbReference>
<dbReference type="Gene3D" id="2.30.130.10">
    <property type="entry name" value="PUA domain"/>
    <property type="match status" value="1"/>
</dbReference>
<reference evidence="7 8" key="1">
    <citation type="journal article" date="2014" name="J. Bacteriol.">
        <title>Role of an Archaeal PitA Transporter in the Copper and Arsenic Resistance of Metallosphaera sedula, an Extreme Thermoacidophile.</title>
        <authorList>
            <person name="McCarthy S."/>
            <person name="Ai C."/>
            <person name="Wheaton G."/>
            <person name="Tevatia R."/>
            <person name="Eckrich V."/>
            <person name="Kelly R."/>
            <person name="Blum P."/>
        </authorList>
    </citation>
    <scope>NUCLEOTIDE SEQUENCE [LARGE SCALE GENOMIC DNA]</scope>
    <source>
        <strain evidence="7 8">CuR1</strain>
    </source>
</reference>
<evidence type="ECO:0000256" key="4">
    <source>
        <dbReference type="ARBA" id="ARBA00022884"/>
    </source>
</evidence>
<evidence type="ECO:0000256" key="2">
    <source>
        <dbReference type="ARBA" id="ARBA00022679"/>
    </source>
</evidence>
<evidence type="ECO:0000256" key="3">
    <source>
        <dbReference type="ARBA" id="ARBA00022691"/>
    </source>
</evidence>
<dbReference type="GO" id="GO:0016428">
    <property type="term" value="F:tRNA (cytidine-5-)-methyltransferase activity"/>
    <property type="evidence" value="ECO:0007669"/>
    <property type="project" value="UniProtKB-UniRule"/>
</dbReference>
<feature type="binding site" evidence="5">
    <location>
        <position position="235"/>
    </location>
    <ligand>
        <name>S-adenosyl-L-methionine</name>
        <dbReference type="ChEBI" id="CHEBI:59789"/>
    </ligand>
</feature>
<dbReference type="PRINTS" id="PR02008">
    <property type="entry name" value="RCMTFAMILY"/>
</dbReference>
<dbReference type="GO" id="GO:0000049">
    <property type="term" value="F:tRNA binding"/>
    <property type="evidence" value="ECO:0007669"/>
    <property type="project" value="UniProtKB-UniRule"/>
</dbReference>
<feature type="binding site" evidence="5">
    <location>
        <position position="214"/>
    </location>
    <ligand>
        <name>S-adenosyl-L-methionine</name>
        <dbReference type="ChEBI" id="CHEBI:59789"/>
    </ligand>
</feature>
<dbReference type="InterPro" id="IPR015947">
    <property type="entry name" value="PUA-like_sf"/>
</dbReference>
<dbReference type="GO" id="GO:0001510">
    <property type="term" value="P:RNA methylation"/>
    <property type="evidence" value="ECO:0007669"/>
    <property type="project" value="InterPro"/>
</dbReference>
<dbReference type="SUPFAM" id="SSF53335">
    <property type="entry name" value="S-adenosyl-L-methionine-dependent methyltransferases"/>
    <property type="match status" value="1"/>
</dbReference>
<dbReference type="InterPro" id="IPR043699">
    <property type="entry name" value="NSUN6"/>
</dbReference>
<feature type="binding site" evidence="5">
    <location>
        <position position="209"/>
    </location>
    <ligand>
        <name>S-adenosyl-L-methionine</name>
        <dbReference type="ChEBI" id="CHEBI:59789"/>
    </ligand>
</feature>
<organism evidence="7 8">
    <name type="scientific">Metallosphaera sedula</name>
    <dbReference type="NCBI Taxonomy" id="43687"/>
    <lineage>
        <taxon>Archaea</taxon>
        <taxon>Thermoproteota</taxon>
        <taxon>Thermoprotei</taxon>
        <taxon>Sulfolobales</taxon>
        <taxon>Sulfolobaceae</taxon>
        <taxon>Metallosphaera</taxon>
    </lineage>
</organism>
<dbReference type="Proteomes" id="UP000029084">
    <property type="component" value="Chromosome"/>
</dbReference>
<keyword evidence="1 5" id="KW-0489">Methyltransferase</keyword>
<dbReference type="InterPro" id="IPR049560">
    <property type="entry name" value="MeTrfase_RsmB-F_NOP2_cat"/>
</dbReference>
<dbReference type="AlphaFoldDB" id="A0A088E605"/>
<feature type="binding site" evidence="5">
    <location>
        <position position="254"/>
    </location>
    <ligand>
        <name>S-adenosyl-L-methionine</name>
        <dbReference type="ChEBI" id="CHEBI:59789"/>
    </ligand>
</feature>
<dbReference type="OMA" id="YQGAMLY"/>